<reference evidence="1" key="1">
    <citation type="submission" date="2022-04" db="EMBL/GenBank/DDBJ databases">
        <title>Jade perch genome.</title>
        <authorList>
            <person name="Chao B."/>
        </authorList>
    </citation>
    <scope>NUCLEOTIDE SEQUENCE</scope>
    <source>
        <strain evidence="1">CB-2022</strain>
    </source>
</reference>
<keyword evidence="2" id="KW-1185">Reference proteome</keyword>
<sequence>MVGSARSQEPGGGRAEPSGLPDPYRAAKLSLGAYLLCWALLRWYQLDIMPRSKEIQEQMRKKVIEIYQSGKGYKAISKASGTPANHSESHYPQMAKTWNSGEPSQEWLADQNYPKSAATTHAKRSQKTPQQHPKNCRPHLPQL</sequence>
<organism evidence="1 2">
    <name type="scientific">Scortum barcoo</name>
    <name type="common">barcoo grunter</name>
    <dbReference type="NCBI Taxonomy" id="214431"/>
    <lineage>
        <taxon>Eukaryota</taxon>
        <taxon>Metazoa</taxon>
        <taxon>Chordata</taxon>
        <taxon>Craniata</taxon>
        <taxon>Vertebrata</taxon>
        <taxon>Euteleostomi</taxon>
        <taxon>Actinopterygii</taxon>
        <taxon>Neopterygii</taxon>
        <taxon>Teleostei</taxon>
        <taxon>Neoteleostei</taxon>
        <taxon>Acanthomorphata</taxon>
        <taxon>Eupercaria</taxon>
        <taxon>Centrarchiformes</taxon>
        <taxon>Terapontoidei</taxon>
        <taxon>Terapontidae</taxon>
        <taxon>Scortum</taxon>
    </lineage>
</organism>
<protein>
    <submittedName>
        <fullName evidence="1">Uncharacterized protein</fullName>
    </submittedName>
</protein>
<gene>
    <name evidence="1" type="ORF">L3Q82_017865</name>
</gene>
<name>A0ACB8VHY2_9TELE</name>
<proteinExistence type="predicted"/>
<comment type="caution">
    <text evidence="1">The sequence shown here is derived from an EMBL/GenBank/DDBJ whole genome shotgun (WGS) entry which is preliminary data.</text>
</comment>
<evidence type="ECO:0000313" key="2">
    <source>
        <dbReference type="Proteomes" id="UP000831701"/>
    </source>
</evidence>
<feature type="non-terminal residue" evidence="1">
    <location>
        <position position="143"/>
    </location>
</feature>
<accession>A0ACB8VHY2</accession>
<evidence type="ECO:0000313" key="1">
    <source>
        <dbReference type="EMBL" id="KAI3355086.1"/>
    </source>
</evidence>
<dbReference type="Proteomes" id="UP000831701">
    <property type="component" value="Chromosome 21"/>
</dbReference>
<dbReference type="EMBL" id="CM041551">
    <property type="protein sequence ID" value="KAI3355086.1"/>
    <property type="molecule type" value="Genomic_DNA"/>
</dbReference>